<dbReference type="GO" id="GO:0051539">
    <property type="term" value="F:4 iron, 4 sulfur cluster binding"/>
    <property type="evidence" value="ECO:0007669"/>
    <property type="project" value="UniProtKB-KW"/>
</dbReference>
<dbReference type="PANTHER" id="PTHR11228:SF7">
    <property type="entry name" value="PQQA PEPTIDE CYCLASE"/>
    <property type="match status" value="1"/>
</dbReference>
<dbReference type="InterPro" id="IPR050377">
    <property type="entry name" value="Radical_SAM_PqqE_MftC-like"/>
</dbReference>
<dbReference type="CDD" id="cd21123">
    <property type="entry name" value="SPASM_MftC-like"/>
    <property type="match status" value="1"/>
</dbReference>
<proteinExistence type="predicted"/>
<dbReference type="InterPro" id="IPR017200">
    <property type="entry name" value="PqqE-like"/>
</dbReference>
<keyword evidence="3" id="KW-0949">S-adenosyl-L-methionine</keyword>
<dbReference type="SFLD" id="SFLDF00543">
    <property type="entry name" value="alternative_heme_biosynthesis"/>
    <property type="match status" value="1"/>
</dbReference>
<dbReference type="GO" id="GO:0046872">
    <property type="term" value="F:metal ion binding"/>
    <property type="evidence" value="ECO:0007669"/>
    <property type="project" value="UniProtKB-KW"/>
</dbReference>
<dbReference type="EC" id="1.3.98.7" evidence="10"/>
<organism evidence="16 17">
    <name type="scientific">Desulfosporosinus orientis (strain ATCC 19365 / DSM 765 / NCIMB 8382 / VKM B-1628 / Singapore I)</name>
    <name type="common">Desulfotomaculum orientis</name>
    <dbReference type="NCBI Taxonomy" id="768706"/>
    <lineage>
        <taxon>Bacteria</taxon>
        <taxon>Bacillati</taxon>
        <taxon>Bacillota</taxon>
        <taxon>Clostridia</taxon>
        <taxon>Eubacteriales</taxon>
        <taxon>Desulfitobacteriaceae</taxon>
        <taxon>Desulfosporosinus</taxon>
    </lineage>
</organism>
<dbReference type="OrthoDB" id="7021155at2"/>
<keyword evidence="6" id="KW-0411">Iron-sulfur</keyword>
<evidence type="ECO:0000256" key="2">
    <source>
        <dbReference type="ARBA" id="ARBA00022485"/>
    </source>
</evidence>
<dbReference type="GO" id="GO:0003824">
    <property type="term" value="F:catalytic activity"/>
    <property type="evidence" value="ECO:0007669"/>
    <property type="project" value="InterPro"/>
</dbReference>
<dbReference type="SFLD" id="SFLDS00029">
    <property type="entry name" value="Radical_SAM"/>
    <property type="match status" value="1"/>
</dbReference>
<evidence type="ECO:0000256" key="14">
    <source>
        <dbReference type="ARBA" id="ARBA00079192"/>
    </source>
</evidence>
<dbReference type="FunFam" id="3.20.20.70:FF:000188">
    <property type="entry name" value="Mycofactocin radical SAM maturase MftC"/>
    <property type="match status" value="1"/>
</dbReference>
<evidence type="ECO:0000256" key="11">
    <source>
        <dbReference type="ARBA" id="ARBA00066804"/>
    </source>
</evidence>
<dbReference type="SUPFAM" id="SSF102114">
    <property type="entry name" value="Radical SAM enzymes"/>
    <property type="match status" value="1"/>
</dbReference>
<dbReference type="InterPro" id="IPR013785">
    <property type="entry name" value="Aldolase_TIM"/>
</dbReference>
<comment type="catalytic activity">
    <reaction evidence="9">
        <text>[mycofactocin precursor peptide]-C-terminal glycyl-N-{[2-(4-hydroxyphenyl)ethenyl]-3-methylbutanamide} + AH2 + S-adenosyl-L-methionine = [mycofactocin precursor peptide]-C-terminal glycyl-N-{5-[(4-hydroxyphenyl)methyl]-4,4-dimethyl-2-oxopyrrolidin-3-yl}acetamide + 5'-deoxyadenosine + L-methionine + A + H(+)</text>
        <dbReference type="Rhea" id="RHEA:65500"/>
        <dbReference type="Rhea" id="RHEA-COMP:16816"/>
        <dbReference type="Rhea" id="RHEA-COMP:16818"/>
        <dbReference type="ChEBI" id="CHEBI:13193"/>
        <dbReference type="ChEBI" id="CHEBI:15378"/>
        <dbReference type="ChEBI" id="CHEBI:17319"/>
        <dbReference type="ChEBI" id="CHEBI:17499"/>
        <dbReference type="ChEBI" id="CHEBI:57844"/>
        <dbReference type="ChEBI" id="CHEBI:59789"/>
        <dbReference type="ChEBI" id="CHEBI:156517"/>
        <dbReference type="ChEBI" id="CHEBI:156518"/>
        <dbReference type="EC" id="4.1.99.26"/>
    </reaction>
</comment>
<dbReference type="eggNOG" id="COG0535">
    <property type="taxonomic scope" value="Bacteria"/>
</dbReference>
<dbReference type="NCBIfam" id="TIGR04054">
    <property type="entry name" value="rSAM_NirJ1"/>
    <property type="match status" value="1"/>
</dbReference>
<evidence type="ECO:0000256" key="1">
    <source>
        <dbReference type="ARBA" id="ARBA00001966"/>
    </source>
</evidence>
<dbReference type="SFLD" id="SFLDG01385">
    <property type="entry name" value="heme_carboxy_lyase_like"/>
    <property type="match status" value="1"/>
</dbReference>
<dbReference type="CDD" id="cd01335">
    <property type="entry name" value="Radical_SAM"/>
    <property type="match status" value="1"/>
</dbReference>
<evidence type="ECO:0000256" key="12">
    <source>
        <dbReference type="ARBA" id="ARBA00074337"/>
    </source>
</evidence>
<feature type="domain" description="Radical SAM core" evidence="15">
    <location>
        <begin position="33"/>
        <end position="245"/>
    </location>
</feature>
<dbReference type="PROSITE" id="PS51918">
    <property type="entry name" value="RADICAL_SAM"/>
    <property type="match status" value="1"/>
</dbReference>
<evidence type="ECO:0000256" key="5">
    <source>
        <dbReference type="ARBA" id="ARBA00023004"/>
    </source>
</evidence>
<dbReference type="SMART" id="SM00729">
    <property type="entry name" value="Elp3"/>
    <property type="match status" value="1"/>
</dbReference>
<evidence type="ECO:0000259" key="15">
    <source>
        <dbReference type="PROSITE" id="PS51918"/>
    </source>
</evidence>
<dbReference type="PIRSF" id="PIRSF037420">
    <property type="entry name" value="PQQ_syn_pqqE"/>
    <property type="match status" value="1"/>
</dbReference>
<comment type="catalytic activity">
    <reaction evidence="8">
        <text>[mycofactocin precursor peptide]-C-terminal glycyl-L-valyl-L-tyrosine + S-adenosyl-L-methionine = [mycofactocin precursor peptide]-C-terminal glycyl-N-{[2-(4-hydroxyphenyl)ethenyl]-3-methylbutanamide} + 5'-deoxyadenosine + L-methionine + CO2</text>
        <dbReference type="Rhea" id="RHEA:65492"/>
        <dbReference type="Rhea" id="RHEA-COMP:16815"/>
        <dbReference type="Rhea" id="RHEA-COMP:16816"/>
        <dbReference type="ChEBI" id="CHEBI:16526"/>
        <dbReference type="ChEBI" id="CHEBI:17319"/>
        <dbReference type="ChEBI" id="CHEBI:57844"/>
        <dbReference type="ChEBI" id="CHEBI:59789"/>
        <dbReference type="ChEBI" id="CHEBI:156515"/>
        <dbReference type="ChEBI" id="CHEBI:156517"/>
        <dbReference type="EC" id="1.3.98.7"/>
    </reaction>
</comment>
<dbReference type="SFLD" id="SFLDG01386">
    <property type="entry name" value="main_SPASM_domain-containing"/>
    <property type="match status" value="1"/>
</dbReference>
<evidence type="ECO:0000256" key="4">
    <source>
        <dbReference type="ARBA" id="ARBA00022723"/>
    </source>
</evidence>
<dbReference type="NCBIfam" id="TIGR04085">
    <property type="entry name" value="rSAM_more_4Fe4S"/>
    <property type="match status" value="1"/>
</dbReference>
<evidence type="ECO:0000256" key="13">
    <source>
        <dbReference type="ARBA" id="ARBA00077306"/>
    </source>
</evidence>
<reference evidence="17" key="1">
    <citation type="submission" date="2011-11" db="EMBL/GenBank/DDBJ databases">
        <title>Complete sequence of Desulfosporosinus orientis DSM 765.</title>
        <authorList>
            <person name="Lucas S."/>
            <person name="Han J."/>
            <person name="Lapidus A."/>
            <person name="Cheng J.-F."/>
            <person name="Goodwin L."/>
            <person name="Pitluck S."/>
            <person name="Peters L."/>
            <person name="Ovchinnikova G."/>
            <person name="Teshima H."/>
            <person name="Detter J.C."/>
            <person name="Han C."/>
            <person name="Tapia R."/>
            <person name="Land M."/>
            <person name="Hauser L."/>
            <person name="Kyrpides N."/>
            <person name="Ivanova N."/>
            <person name="Pagani I."/>
            <person name="Pester M."/>
            <person name="Spring S."/>
            <person name="Ollivier B."/>
            <person name="Rattei T."/>
            <person name="Klenk H.-P."/>
            <person name="Wagner M."/>
            <person name="Loy A."/>
            <person name="Woyke T."/>
        </authorList>
    </citation>
    <scope>NUCLEOTIDE SEQUENCE [LARGE SCALE GENOMIC DNA]</scope>
    <source>
        <strain evidence="17">ATCC 19365 / DSM 765 / NCIMB 8382 / VKM B-1628</strain>
    </source>
</reference>
<name>G7W5N5_DESOD</name>
<keyword evidence="5" id="KW-0408">Iron</keyword>
<evidence type="ECO:0000256" key="6">
    <source>
        <dbReference type="ARBA" id="ARBA00023014"/>
    </source>
</evidence>
<dbReference type="STRING" id="768706.Desor_1311"/>
<dbReference type="HOGENOM" id="CLU_009273_4_0_9"/>
<dbReference type="PANTHER" id="PTHR11228">
    <property type="entry name" value="RADICAL SAM DOMAIN PROTEIN"/>
    <property type="match status" value="1"/>
</dbReference>
<dbReference type="InterPro" id="IPR023885">
    <property type="entry name" value="4Fe4S-binding_SPASM_dom"/>
</dbReference>
<gene>
    <name evidence="16" type="ordered locus">Desor_1311</name>
</gene>
<evidence type="ECO:0000256" key="9">
    <source>
        <dbReference type="ARBA" id="ARBA00051925"/>
    </source>
</evidence>
<accession>G7W5N5</accession>
<dbReference type="KEGG" id="dor:Desor_1311"/>
<dbReference type="Gene3D" id="3.20.20.70">
    <property type="entry name" value="Aldolase class I"/>
    <property type="match status" value="1"/>
</dbReference>
<evidence type="ECO:0000313" key="16">
    <source>
        <dbReference type="EMBL" id="AET66973.1"/>
    </source>
</evidence>
<dbReference type="SFLD" id="SFLDG01067">
    <property type="entry name" value="SPASM/twitch_domain_containing"/>
    <property type="match status" value="1"/>
</dbReference>
<evidence type="ECO:0000256" key="7">
    <source>
        <dbReference type="ARBA" id="ARBA00023239"/>
    </source>
</evidence>
<dbReference type="EMBL" id="CP003108">
    <property type="protein sequence ID" value="AET66973.1"/>
    <property type="molecule type" value="Genomic_DNA"/>
</dbReference>
<sequence>MISVTKLLFDTEYFGDSLRYSKHSLGSQNGTTVNSGPVVVWNSTRTCNLKCAHCYMESDAQKYQDEMTTEEAKRFIDDLADFRVPVLLFSGGEPLIRPDFFELAEYASAKGIRATLSTNGTLITPEAAKRIKEIGVGYVGISLDGLRDVNDKFRGKEGAFQAAMEGIQNCVAVNQRVGLRFTINQHNYQELDKIFDFIEAENIDRVCFYHLVYSGRGSQMIAEDVTPEESRKALDTIIRRTRDFEERGLKKEILTVDNHCDGVYMYLQALKDDPARAERIKNLIGFNGGNRSGIAFGEVDPLGNVHPDQFTQHITFGNVRERKFGDIWTDLTHPILAGLKDRKGLLKGRCASCSHLSMCNGNFRTRAEAVTGDFWESDPACYLTDDEIN</sequence>
<dbReference type="InterPro" id="IPR034480">
    <property type="entry name" value="Heme_synthase-like"/>
</dbReference>
<comment type="cofactor">
    <cofactor evidence="1">
        <name>[4Fe-4S] cluster</name>
        <dbReference type="ChEBI" id="CHEBI:49883"/>
    </cofactor>
</comment>
<keyword evidence="17" id="KW-1185">Reference proteome</keyword>
<dbReference type="PATRIC" id="fig|768706.3.peg.1295"/>
<dbReference type="Proteomes" id="UP000006346">
    <property type="component" value="Chromosome"/>
</dbReference>
<protein>
    <recommendedName>
        <fullName evidence="12">Mycofactocin maturase MftC</fullName>
        <ecNumber evidence="10">1.3.98.7</ecNumber>
        <ecNumber evidence="11">4.1.99.26</ecNumber>
    </recommendedName>
    <alternativeName>
        <fullName evidence="14">[Mycofactocin precursor peptide]-pyrrolidinone derivative synthase</fullName>
    </alternativeName>
    <alternativeName>
        <fullName evidence="13">[Mycofactocin precursor peptide]-tyrosine decarboxylase</fullName>
    </alternativeName>
</protein>
<dbReference type="InterPro" id="IPR023930">
    <property type="entry name" value="NirJ1"/>
</dbReference>
<dbReference type="InterPro" id="IPR006638">
    <property type="entry name" value="Elp3/MiaA/NifB-like_rSAM"/>
</dbReference>
<dbReference type="Pfam" id="PF04055">
    <property type="entry name" value="Radical_SAM"/>
    <property type="match status" value="1"/>
</dbReference>
<evidence type="ECO:0000313" key="17">
    <source>
        <dbReference type="Proteomes" id="UP000006346"/>
    </source>
</evidence>
<dbReference type="RefSeq" id="WP_014183794.1">
    <property type="nucleotide sequence ID" value="NC_016584.1"/>
</dbReference>
<dbReference type="GO" id="GO:0006783">
    <property type="term" value="P:heme biosynthetic process"/>
    <property type="evidence" value="ECO:0007669"/>
    <property type="project" value="TreeGrafter"/>
</dbReference>
<keyword evidence="7" id="KW-0456">Lyase</keyword>
<dbReference type="InterPro" id="IPR058240">
    <property type="entry name" value="rSAM_sf"/>
</dbReference>
<dbReference type="EC" id="4.1.99.26" evidence="11"/>
<evidence type="ECO:0000256" key="10">
    <source>
        <dbReference type="ARBA" id="ARBA00066739"/>
    </source>
</evidence>
<dbReference type="AlphaFoldDB" id="G7W5N5"/>
<evidence type="ECO:0000256" key="8">
    <source>
        <dbReference type="ARBA" id="ARBA00051525"/>
    </source>
</evidence>
<evidence type="ECO:0000256" key="3">
    <source>
        <dbReference type="ARBA" id="ARBA00022691"/>
    </source>
</evidence>
<dbReference type="InterPro" id="IPR007197">
    <property type="entry name" value="rSAM"/>
</dbReference>
<keyword evidence="4" id="KW-0479">Metal-binding</keyword>
<dbReference type="InterPro" id="IPR034479">
    <property type="entry name" value="AhbC-like"/>
</dbReference>
<keyword evidence="2" id="KW-0004">4Fe-4S</keyword>
<reference evidence="16 17" key="2">
    <citation type="journal article" date="2012" name="J. Bacteriol.">
        <title>Complete genome sequences of Desulfosporosinus orientis DSM765T, Desulfosporosinus youngiae DSM17734T, Desulfosporosinus meridiei DSM13257T, and Desulfosporosinus acidiphilus DSM22704T.</title>
        <authorList>
            <person name="Pester M."/>
            <person name="Brambilla E."/>
            <person name="Alazard D."/>
            <person name="Rattei T."/>
            <person name="Weinmaier T."/>
            <person name="Han J."/>
            <person name="Lucas S."/>
            <person name="Lapidus A."/>
            <person name="Cheng J.F."/>
            <person name="Goodwin L."/>
            <person name="Pitluck S."/>
            <person name="Peters L."/>
            <person name="Ovchinnikova G."/>
            <person name="Teshima H."/>
            <person name="Detter J.C."/>
            <person name="Han C.S."/>
            <person name="Tapia R."/>
            <person name="Land M.L."/>
            <person name="Hauser L."/>
            <person name="Kyrpides N.C."/>
            <person name="Ivanova N.N."/>
            <person name="Pagani I."/>
            <person name="Huntmann M."/>
            <person name="Wei C.L."/>
            <person name="Davenport K.W."/>
            <person name="Daligault H."/>
            <person name="Chain P.S."/>
            <person name="Chen A."/>
            <person name="Mavromatis K."/>
            <person name="Markowitz V."/>
            <person name="Szeto E."/>
            <person name="Mikhailova N."/>
            <person name="Pati A."/>
            <person name="Wagner M."/>
            <person name="Woyke T."/>
            <person name="Ollivier B."/>
            <person name="Klenk H.P."/>
            <person name="Spring S."/>
            <person name="Loy A."/>
        </authorList>
    </citation>
    <scope>NUCLEOTIDE SEQUENCE [LARGE SCALE GENOMIC DNA]</scope>
    <source>
        <strain evidence="17">ATCC 19365 / DSM 765 / NCIMB 8382 / VKM B-1628</strain>
    </source>
</reference>